<gene>
    <name evidence="1" type="ORF">BOKJ2_LOCUS14037</name>
</gene>
<dbReference type="EMBL" id="CAJFDH010000006">
    <property type="protein sequence ID" value="CAD5230241.1"/>
    <property type="molecule type" value="Genomic_DNA"/>
</dbReference>
<accession>A0A811LRE9</accession>
<keyword evidence="2" id="KW-1185">Reference proteome</keyword>
<name>A0A811LRE9_9BILA</name>
<dbReference type="Proteomes" id="UP000614601">
    <property type="component" value="Unassembled WGS sequence"/>
</dbReference>
<comment type="caution">
    <text evidence="1">The sequence shown here is derived from an EMBL/GenBank/DDBJ whole genome shotgun (WGS) entry which is preliminary data.</text>
</comment>
<reference evidence="1" key="1">
    <citation type="submission" date="2020-09" db="EMBL/GenBank/DDBJ databases">
        <authorList>
            <person name="Kikuchi T."/>
        </authorList>
    </citation>
    <scope>NUCLEOTIDE SEQUENCE</scope>
    <source>
        <strain evidence="1">SH1</strain>
    </source>
</reference>
<evidence type="ECO:0000313" key="2">
    <source>
        <dbReference type="Proteomes" id="UP000614601"/>
    </source>
</evidence>
<dbReference type="Proteomes" id="UP000783686">
    <property type="component" value="Unassembled WGS sequence"/>
</dbReference>
<sequence>MVMGQLKAAPKTPEPVRVMEVNMERDGDDLRPEFLPYYTSDYEAVANMLARLQQLQDKIADIDVKQKRDFRFYGSRGKKSVRETRRFNYMPSRG</sequence>
<organism evidence="1 2">
    <name type="scientific">Bursaphelenchus okinawaensis</name>
    <dbReference type="NCBI Taxonomy" id="465554"/>
    <lineage>
        <taxon>Eukaryota</taxon>
        <taxon>Metazoa</taxon>
        <taxon>Ecdysozoa</taxon>
        <taxon>Nematoda</taxon>
        <taxon>Chromadorea</taxon>
        <taxon>Rhabditida</taxon>
        <taxon>Tylenchina</taxon>
        <taxon>Tylenchomorpha</taxon>
        <taxon>Aphelenchoidea</taxon>
        <taxon>Aphelenchoididae</taxon>
        <taxon>Bursaphelenchus</taxon>
    </lineage>
</organism>
<dbReference type="OrthoDB" id="10400033at2759"/>
<evidence type="ECO:0000313" key="1">
    <source>
        <dbReference type="EMBL" id="CAD5230241.1"/>
    </source>
</evidence>
<dbReference type="AlphaFoldDB" id="A0A811LRE9"/>
<dbReference type="EMBL" id="CAJFCW020000006">
    <property type="protein sequence ID" value="CAG9127632.1"/>
    <property type="molecule type" value="Genomic_DNA"/>
</dbReference>
<protein>
    <submittedName>
        <fullName evidence="1">Uncharacterized protein</fullName>
    </submittedName>
</protein>
<proteinExistence type="predicted"/>